<dbReference type="AlphaFoldDB" id="A0A494YXC3"/>
<dbReference type="GO" id="GO:0004112">
    <property type="term" value="F:cyclic-nucleotide phosphodiesterase activity"/>
    <property type="evidence" value="ECO:0007669"/>
    <property type="project" value="UniProtKB-ARBA"/>
</dbReference>
<accession>A0A494YXC3</accession>
<keyword evidence="5" id="KW-1185">Reference proteome</keyword>
<feature type="domain" description="HD-GYP" evidence="3">
    <location>
        <begin position="313"/>
        <end position="509"/>
    </location>
</feature>
<gene>
    <name evidence="4" type="ORF">D8M03_13080</name>
</gene>
<dbReference type="Proteomes" id="UP000272238">
    <property type="component" value="Unassembled WGS sequence"/>
</dbReference>
<evidence type="ECO:0000256" key="2">
    <source>
        <dbReference type="SAM" id="MobiDB-lite"/>
    </source>
</evidence>
<feature type="compositionally biased region" description="Basic and acidic residues" evidence="2">
    <location>
        <begin position="1"/>
        <end position="10"/>
    </location>
</feature>
<evidence type="ECO:0000313" key="4">
    <source>
        <dbReference type="EMBL" id="RKQ14870.1"/>
    </source>
</evidence>
<protein>
    <submittedName>
        <fullName evidence="4">DUF3369 domain-containing protein</fullName>
    </submittedName>
</protein>
<dbReference type="InterPro" id="IPR037522">
    <property type="entry name" value="HD_GYP_dom"/>
</dbReference>
<dbReference type="PANTHER" id="PTHR45228:SF9">
    <property type="entry name" value="3'3'-CGAMP-SPECIFIC PHOSPHODIESTERASE 2"/>
    <property type="match status" value="1"/>
</dbReference>
<dbReference type="OrthoDB" id="9759601at2"/>
<sequence>MYRKLQKDNDQSLFQNGSDNKNRNHIDSWKILIVDATQQMHDQTKNTLKDVMFEQKPVTFLHVYSAKEAEQLLSKYDDIAIIILSAELETKDGSVHLVDYLRKDLQNNRTRIFLLIDQPDQLPINEVIISQDINECIEKKELTSQKLFTSVIFMLRSYRDLFTVEDSKNRLEDVITATSKIIRDTSKHQLVNNIMLQFTSILNLSDSSKIGGVFLQRTNEDSSILIHNGIFDNILINDLFNSFTREVLDSINNLQSFIGNDSFLLYLGTVFNRHYFIYFYTGRTLSDWDKRMVEIFSSQTSATFKNVCLVEEIDNTQREIIYTLGEIGEMRSKETGNHVKRVAEFSKLLALKYGLSEEESEIIQLASPMHDLGKVGISDAIMNKPDKLTKEEYEIMKSHAQIGYDILKNSERPILKAGAIIAHQHHERYDGTGYPRGLKQKEIHLYGRITAIVDVFDALISDRVYKKGWKMDKIIKYFQEQRGKHFDPELTDIFLSNIEEFIKINNEIK</sequence>
<dbReference type="PANTHER" id="PTHR45228">
    <property type="entry name" value="CYCLIC DI-GMP PHOSPHODIESTERASE TM_0186-RELATED"/>
    <property type="match status" value="1"/>
</dbReference>
<feature type="region of interest" description="Disordered" evidence="2">
    <location>
        <begin position="1"/>
        <end position="21"/>
    </location>
</feature>
<keyword evidence="1" id="KW-0378">Hydrolase</keyword>
<name>A0A494YXC3_9BACL</name>
<reference evidence="4 5" key="1">
    <citation type="journal article" date="2016" name="Antonie Van Leeuwenhoek">
        <title>Lysinibacillus endophyticus sp. nov., an indole-3-acetic acid producing endophytic bacterium isolated from corn root (Zea mays cv. Xinken-5).</title>
        <authorList>
            <person name="Yu J."/>
            <person name="Guan X."/>
            <person name="Liu C."/>
            <person name="Xiang W."/>
            <person name="Yu Z."/>
            <person name="Liu X."/>
            <person name="Wang G."/>
        </authorList>
    </citation>
    <scope>NUCLEOTIDE SEQUENCE [LARGE SCALE GENOMIC DNA]</scope>
    <source>
        <strain evidence="4 5">DSM 100506</strain>
    </source>
</reference>
<dbReference type="GO" id="GO:0009214">
    <property type="term" value="P:cyclic nucleotide catabolic process"/>
    <property type="evidence" value="ECO:0007669"/>
    <property type="project" value="UniProtKB-ARBA"/>
</dbReference>
<dbReference type="Gene3D" id="3.40.50.2300">
    <property type="match status" value="1"/>
</dbReference>
<comment type="caution">
    <text evidence="4">The sequence shown here is derived from an EMBL/GenBank/DDBJ whole genome shotgun (WGS) entry which is preliminary data.</text>
</comment>
<dbReference type="InterPro" id="IPR021800">
    <property type="entry name" value="DUF3369"/>
</dbReference>
<dbReference type="InterPro" id="IPR052020">
    <property type="entry name" value="Cyclic_di-GMP/3'3'-cGAMP_PDE"/>
</dbReference>
<dbReference type="Pfam" id="PF11849">
    <property type="entry name" value="DUF3369"/>
    <property type="match status" value="1"/>
</dbReference>
<evidence type="ECO:0000259" key="3">
    <source>
        <dbReference type="PROSITE" id="PS51832"/>
    </source>
</evidence>
<dbReference type="SMART" id="SM00471">
    <property type="entry name" value="HDc"/>
    <property type="match status" value="1"/>
</dbReference>
<evidence type="ECO:0000313" key="5">
    <source>
        <dbReference type="Proteomes" id="UP000272238"/>
    </source>
</evidence>
<dbReference type="CDD" id="cd00077">
    <property type="entry name" value="HDc"/>
    <property type="match status" value="1"/>
</dbReference>
<dbReference type="Gene3D" id="1.10.3210.10">
    <property type="entry name" value="Hypothetical protein af1432"/>
    <property type="match status" value="1"/>
</dbReference>
<dbReference type="PROSITE" id="PS51832">
    <property type="entry name" value="HD_GYP"/>
    <property type="match status" value="1"/>
</dbReference>
<dbReference type="FunFam" id="1.10.3210.10:FF:000018">
    <property type="entry name" value="Two-component system response regulator"/>
    <property type="match status" value="1"/>
</dbReference>
<dbReference type="RefSeq" id="WP_121215274.1">
    <property type="nucleotide sequence ID" value="NZ_JAMYWW010000001.1"/>
</dbReference>
<dbReference type="EMBL" id="RBZN01000037">
    <property type="protein sequence ID" value="RKQ14870.1"/>
    <property type="molecule type" value="Genomic_DNA"/>
</dbReference>
<evidence type="ECO:0000256" key="1">
    <source>
        <dbReference type="ARBA" id="ARBA00022801"/>
    </source>
</evidence>
<dbReference type="Pfam" id="PF13487">
    <property type="entry name" value="HD_5"/>
    <property type="match status" value="1"/>
</dbReference>
<organism evidence="4 5">
    <name type="scientific">Ureibacillus endophyticus</name>
    <dbReference type="NCBI Taxonomy" id="1978490"/>
    <lineage>
        <taxon>Bacteria</taxon>
        <taxon>Bacillati</taxon>
        <taxon>Bacillota</taxon>
        <taxon>Bacilli</taxon>
        <taxon>Bacillales</taxon>
        <taxon>Caryophanaceae</taxon>
        <taxon>Ureibacillus</taxon>
    </lineage>
</organism>
<dbReference type="InterPro" id="IPR003607">
    <property type="entry name" value="HD/PDEase_dom"/>
</dbReference>
<proteinExistence type="predicted"/>
<dbReference type="SUPFAM" id="SSF109604">
    <property type="entry name" value="HD-domain/PDEase-like"/>
    <property type="match status" value="1"/>
</dbReference>